<dbReference type="EMBL" id="QZJW01000061">
    <property type="protein sequence ID" value="RJO59856.1"/>
    <property type="molecule type" value="Genomic_DNA"/>
</dbReference>
<dbReference type="PRINTS" id="PR01713">
    <property type="entry name" value="NUCEPIMERASE"/>
</dbReference>
<dbReference type="InterPro" id="IPR001509">
    <property type="entry name" value="Epimerase_deHydtase"/>
</dbReference>
<accession>A0A419D9Q5</accession>
<feature type="domain" description="NAD-dependent epimerase/dehydratase" evidence="2">
    <location>
        <begin position="17"/>
        <end position="260"/>
    </location>
</feature>
<proteinExistence type="inferred from homology"/>
<dbReference type="Pfam" id="PF01370">
    <property type="entry name" value="Epimerase"/>
    <property type="match status" value="1"/>
</dbReference>
<protein>
    <submittedName>
        <fullName evidence="3">NAD-dependent epimerase/dehydratase family protein</fullName>
    </submittedName>
</protein>
<comment type="caution">
    <text evidence="3">The sequence shown here is derived from an EMBL/GenBank/DDBJ whole genome shotgun (WGS) entry which is preliminary data.</text>
</comment>
<gene>
    <name evidence="3" type="ORF">C4544_07650</name>
</gene>
<dbReference type="Gene3D" id="3.90.25.10">
    <property type="entry name" value="UDP-galactose 4-epimerase, domain 1"/>
    <property type="match status" value="1"/>
</dbReference>
<organism evidence="3 4">
    <name type="scientific">candidate division WS5 bacterium</name>
    <dbReference type="NCBI Taxonomy" id="2093353"/>
    <lineage>
        <taxon>Bacteria</taxon>
        <taxon>candidate division WS5</taxon>
    </lineage>
</organism>
<evidence type="ECO:0000256" key="1">
    <source>
        <dbReference type="ARBA" id="ARBA00007637"/>
    </source>
</evidence>
<name>A0A419D9Q5_9BACT</name>
<dbReference type="Gene3D" id="3.40.50.720">
    <property type="entry name" value="NAD(P)-binding Rossmann-like Domain"/>
    <property type="match status" value="1"/>
</dbReference>
<evidence type="ECO:0000313" key="3">
    <source>
        <dbReference type="EMBL" id="RJO59856.1"/>
    </source>
</evidence>
<dbReference type="InterPro" id="IPR036291">
    <property type="entry name" value="NAD(P)-bd_dom_sf"/>
</dbReference>
<dbReference type="Proteomes" id="UP000285655">
    <property type="component" value="Unassembled WGS sequence"/>
</dbReference>
<comment type="similarity">
    <text evidence="1">Belongs to the NAD(P)-dependent epimerase/dehydratase family.</text>
</comment>
<evidence type="ECO:0000313" key="4">
    <source>
        <dbReference type="Proteomes" id="UP000285655"/>
    </source>
</evidence>
<dbReference type="AlphaFoldDB" id="A0A419D9Q5"/>
<sequence length="337" mass="37337">MEVKKPLNTTDSTYRFLLTGGCGFIGLSLIDRLLNENPEANIRILDNLSVGTREELLEITSTVEKELGVKPSGVEFVEGDIRDYDICTKCCEGINVVVHLAANTGVAPSIENPRYDMEANVTGIFNMLEAARQNQVKKFIFASSGAAIGEVTPPIHEDKVPRPVSPYGASKLAGEAYCSSYYLTFGINTISLRFANVYGPLSKHKNSVVAKFFKHAFAGEPLEIYGNGEQTRDFIYITDLIQAIMLSVNSDVGGEVFQIATYRETTVNEIADKIKKIIEINTGKNVSVVHGETRLGDVKRNYSDISKAKRMLGFLPEYTLDMGLQKTFDYFSLKNKR</sequence>
<reference evidence="3 4" key="1">
    <citation type="journal article" date="2017" name="ISME J.">
        <title>Energy and carbon metabolisms in a deep terrestrial subsurface fluid microbial community.</title>
        <authorList>
            <person name="Momper L."/>
            <person name="Jungbluth S.P."/>
            <person name="Lee M.D."/>
            <person name="Amend J.P."/>
        </authorList>
    </citation>
    <scope>NUCLEOTIDE SEQUENCE [LARGE SCALE GENOMIC DNA]</scope>
    <source>
        <strain evidence="3">SURF_29</strain>
    </source>
</reference>
<dbReference type="SUPFAM" id="SSF51735">
    <property type="entry name" value="NAD(P)-binding Rossmann-fold domains"/>
    <property type="match status" value="1"/>
</dbReference>
<evidence type="ECO:0000259" key="2">
    <source>
        <dbReference type="Pfam" id="PF01370"/>
    </source>
</evidence>
<dbReference type="PANTHER" id="PTHR43000">
    <property type="entry name" value="DTDP-D-GLUCOSE 4,6-DEHYDRATASE-RELATED"/>
    <property type="match status" value="1"/>
</dbReference>